<dbReference type="InterPro" id="IPR052350">
    <property type="entry name" value="Metallo-dep_Lactonases"/>
</dbReference>
<evidence type="ECO:0000313" key="4">
    <source>
        <dbReference type="Proteomes" id="UP000644699"/>
    </source>
</evidence>
<dbReference type="GO" id="GO:0016787">
    <property type="term" value="F:hydrolase activity"/>
    <property type="evidence" value="ECO:0007669"/>
    <property type="project" value="InterPro"/>
</dbReference>
<dbReference type="PANTHER" id="PTHR43569:SF1">
    <property type="entry name" value="BLL3371 PROTEIN"/>
    <property type="match status" value="1"/>
</dbReference>
<dbReference type="EMBL" id="BMIQ01000003">
    <property type="protein sequence ID" value="GGE05218.1"/>
    <property type="molecule type" value="Genomic_DNA"/>
</dbReference>
<dbReference type="RefSeq" id="WP_188908932.1">
    <property type="nucleotide sequence ID" value="NZ_BMIQ01000003.1"/>
</dbReference>
<keyword evidence="4" id="KW-1185">Reference proteome</keyword>
<organism evidence="3 4">
    <name type="scientific">Aureimonas endophytica</name>
    <dbReference type="NCBI Taxonomy" id="2027858"/>
    <lineage>
        <taxon>Bacteria</taxon>
        <taxon>Pseudomonadati</taxon>
        <taxon>Pseudomonadota</taxon>
        <taxon>Alphaproteobacteria</taxon>
        <taxon>Hyphomicrobiales</taxon>
        <taxon>Aurantimonadaceae</taxon>
        <taxon>Aureimonas</taxon>
    </lineage>
</organism>
<dbReference type="AlphaFoldDB" id="A0A916ZMV9"/>
<name>A0A916ZMV9_9HYPH</name>
<dbReference type="Proteomes" id="UP000644699">
    <property type="component" value="Unassembled WGS sequence"/>
</dbReference>
<dbReference type="Gene3D" id="3.20.20.140">
    <property type="entry name" value="Metal-dependent hydrolases"/>
    <property type="match status" value="1"/>
</dbReference>
<dbReference type="InterPro" id="IPR032466">
    <property type="entry name" value="Metal_Hydrolase"/>
</dbReference>
<evidence type="ECO:0000256" key="1">
    <source>
        <dbReference type="ARBA" id="ARBA00038310"/>
    </source>
</evidence>
<accession>A0A916ZMV9</accession>
<dbReference type="PANTHER" id="PTHR43569">
    <property type="entry name" value="AMIDOHYDROLASE"/>
    <property type="match status" value="1"/>
</dbReference>
<sequence>MSAETLIDDWSIVDAHQHFQDLEAAYPWLDPDRPEPLEGDLSPIRRSYLPADYRRDIEGLRVIKAVHVQNGRNPADPLDETRWLSHLGETEGLPDAIVAYADLGAPDVGQLLEAHAAFPRVRGIRQILNWHEEPRLRSAPRYDLMASPAWRAGFARLAPLGLSFDLQIYWPQMDMALALARAFPDTAIVLDHFGMPIDGGAEGLAGWRTALARLAEAPNVSVKLSGFGLGRPAWTIDDLGPLLRHALDCFGAQRTMVGTNLPVDSLFAPPARIAAAIRETVADLTTEERIAVLRGNAERFYRI</sequence>
<protein>
    <recommendedName>
        <fullName evidence="2">Amidohydrolase-related domain-containing protein</fullName>
    </recommendedName>
</protein>
<feature type="domain" description="Amidohydrolase-related" evidence="2">
    <location>
        <begin position="13"/>
        <end position="303"/>
    </location>
</feature>
<dbReference type="SUPFAM" id="SSF51556">
    <property type="entry name" value="Metallo-dependent hydrolases"/>
    <property type="match status" value="1"/>
</dbReference>
<reference evidence="3" key="2">
    <citation type="submission" date="2020-09" db="EMBL/GenBank/DDBJ databases">
        <authorList>
            <person name="Sun Q."/>
            <person name="Zhou Y."/>
        </authorList>
    </citation>
    <scope>NUCLEOTIDE SEQUENCE</scope>
    <source>
        <strain evidence="3">CGMCC 1.15367</strain>
    </source>
</reference>
<comment type="similarity">
    <text evidence="1">Belongs to the metallo-dependent hydrolases superfamily.</text>
</comment>
<dbReference type="Pfam" id="PF04909">
    <property type="entry name" value="Amidohydro_2"/>
    <property type="match status" value="1"/>
</dbReference>
<reference evidence="3" key="1">
    <citation type="journal article" date="2014" name="Int. J. Syst. Evol. Microbiol.">
        <title>Complete genome sequence of Corynebacterium casei LMG S-19264T (=DSM 44701T), isolated from a smear-ripened cheese.</title>
        <authorList>
            <consortium name="US DOE Joint Genome Institute (JGI-PGF)"/>
            <person name="Walter F."/>
            <person name="Albersmeier A."/>
            <person name="Kalinowski J."/>
            <person name="Ruckert C."/>
        </authorList>
    </citation>
    <scope>NUCLEOTIDE SEQUENCE</scope>
    <source>
        <strain evidence="3">CGMCC 1.15367</strain>
    </source>
</reference>
<dbReference type="InterPro" id="IPR006680">
    <property type="entry name" value="Amidohydro-rel"/>
</dbReference>
<comment type="caution">
    <text evidence="3">The sequence shown here is derived from an EMBL/GenBank/DDBJ whole genome shotgun (WGS) entry which is preliminary data.</text>
</comment>
<gene>
    <name evidence="3" type="ORF">GCM10011390_25290</name>
</gene>
<proteinExistence type="inferred from homology"/>
<evidence type="ECO:0000259" key="2">
    <source>
        <dbReference type="Pfam" id="PF04909"/>
    </source>
</evidence>
<evidence type="ECO:0000313" key="3">
    <source>
        <dbReference type="EMBL" id="GGE05218.1"/>
    </source>
</evidence>